<dbReference type="GO" id="GO:0016117">
    <property type="term" value="P:carotenoid biosynthetic process"/>
    <property type="evidence" value="ECO:0007669"/>
    <property type="project" value="UniProtKB-KW"/>
</dbReference>
<dbReference type="NCBIfam" id="TIGR02734">
    <property type="entry name" value="crtI_fam"/>
    <property type="match status" value="1"/>
</dbReference>
<keyword evidence="3" id="KW-0560">Oxidoreductase</keyword>
<organism evidence="5">
    <name type="scientific">freshwater metagenome</name>
    <dbReference type="NCBI Taxonomy" id="449393"/>
    <lineage>
        <taxon>unclassified sequences</taxon>
        <taxon>metagenomes</taxon>
        <taxon>ecological metagenomes</taxon>
    </lineage>
</organism>
<evidence type="ECO:0000256" key="3">
    <source>
        <dbReference type="ARBA" id="ARBA00023002"/>
    </source>
</evidence>
<dbReference type="InterPro" id="IPR002937">
    <property type="entry name" value="Amino_oxidase"/>
</dbReference>
<sequence length="523" mass="57939">MTQRTAVVVGGGIAGLASAALLAKAGMKVTLLEAREKVGGRAYIWEKDGFVFDMGPSWYLMPDAFDQFFKLMGTTADKELKLVKLEPAYQTRNEGRDEKLMIVQDLDKNKALFDSIEPGAGAKLQQYLDSAKETYDLSMKHFLYTNFENTKSFTNKEVLGKAPRFLSHLVTSLYAFSGKYVKDERLKKILNFPAVFLGASPYDTPSMYHLMTHVDLNVGVFYPMGGFYTLIEAIERIAKQHGVEIKTNSPVSKIEVNDKGIATGVTVGGVFIEADVVVGTADMHHVETKLLEPKHQTFPEKFWANKVPGPSAMLLYLGVKGRVPQLNHHTLLYTENWSKNFAEVFHKADGKRKIPNPASLYICAPSVTDPSVAPEGYENLFVLVPIAADPSIGGEGDEVFEQSVDRIIDQIADWCEIPDLKERIVVRKSMGPRDFVTQLNAWNGTALGMAHTLRQSAFFRPKNRSKKVKNLFYAGHNTIPGIGLPMCLIGAELVYKYLVDDKSTGPIAGELHPVPTGGWKGLK</sequence>
<gene>
    <name evidence="5" type="ORF">UFOPK2131_00667</name>
</gene>
<protein>
    <submittedName>
        <fullName evidence="5">Unannotated protein</fullName>
    </submittedName>
</protein>
<proteinExistence type="predicted"/>
<dbReference type="Gene3D" id="3.50.50.60">
    <property type="entry name" value="FAD/NAD(P)-binding domain"/>
    <property type="match status" value="2"/>
</dbReference>
<dbReference type="AlphaFoldDB" id="A0A6J6JJ45"/>
<feature type="domain" description="Amine oxidase" evidence="4">
    <location>
        <begin position="13"/>
        <end position="486"/>
    </location>
</feature>
<evidence type="ECO:0000259" key="4">
    <source>
        <dbReference type="Pfam" id="PF01593"/>
    </source>
</evidence>
<dbReference type="GO" id="GO:0016491">
    <property type="term" value="F:oxidoreductase activity"/>
    <property type="evidence" value="ECO:0007669"/>
    <property type="project" value="UniProtKB-KW"/>
</dbReference>
<dbReference type="SUPFAM" id="SSF51905">
    <property type="entry name" value="FAD/NAD(P)-binding domain"/>
    <property type="match status" value="1"/>
</dbReference>
<evidence type="ECO:0000256" key="1">
    <source>
        <dbReference type="ARBA" id="ARBA00004829"/>
    </source>
</evidence>
<name>A0A6J6JJ45_9ZZZZ</name>
<accession>A0A6J6JJ45</accession>
<dbReference type="PANTHER" id="PTHR43734">
    <property type="entry name" value="PHYTOENE DESATURASE"/>
    <property type="match status" value="1"/>
</dbReference>
<reference evidence="5" key="1">
    <citation type="submission" date="2020-05" db="EMBL/GenBank/DDBJ databases">
        <authorList>
            <person name="Chiriac C."/>
            <person name="Salcher M."/>
            <person name="Ghai R."/>
            <person name="Kavagutti S V."/>
        </authorList>
    </citation>
    <scope>NUCLEOTIDE SEQUENCE</scope>
</reference>
<comment type="pathway">
    <text evidence="1">Carotenoid biosynthesis.</text>
</comment>
<keyword evidence="2" id="KW-0125">Carotenoid biosynthesis</keyword>
<dbReference type="InterPro" id="IPR036188">
    <property type="entry name" value="FAD/NAD-bd_sf"/>
</dbReference>
<evidence type="ECO:0000313" key="5">
    <source>
        <dbReference type="EMBL" id="CAB4637240.1"/>
    </source>
</evidence>
<evidence type="ECO:0000256" key="2">
    <source>
        <dbReference type="ARBA" id="ARBA00022746"/>
    </source>
</evidence>
<dbReference type="Pfam" id="PF01593">
    <property type="entry name" value="Amino_oxidase"/>
    <property type="match status" value="1"/>
</dbReference>
<dbReference type="PANTHER" id="PTHR43734:SF1">
    <property type="entry name" value="PHYTOENE DESATURASE"/>
    <property type="match status" value="1"/>
</dbReference>
<dbReference type="EMBL" id="CAEZVT010000072">
    <property type="protein sequence ID" value="CAB4637240.1"/>
    <property type="molecule type" value="Genomic_DNA"/>
</dbReference>
<dbReference type="InterPro" id="IPR014105">
    <property type="entry name" value="Carotenoid/retinoid_OxRdtase"/>
</dbReference>